<dbReference type="Pfam" id="PF13943">
    <property type="entry name" value="WPP"/>
    <property type="match status" value="1"/>
</dbReference>
<dbReference type="InterPro" id="IPR032675">
    <property type="entry name" value="LRR_dom_sf"/>
</dbReference>
<organism evidence="7 8">
    <name type="scientific">Chlorella sorokiniana</name>
    <name type="common">Freshwater green alga</name>
    <dbReference type="NCBI Taxonomy" id="3076"/>
    <lineage>
        <taxon>Eukaryota</taxon>
        <taxon>Viridiplantae</taxon>
        <taxon>Chlorophyta</taxon>
        <taxon>core chlorophytes</taxon>
        <taxon>Trebouxiophyceae</taxon>
        <taxon>Chlorellales</taxon>
        <taxon>Chlorellaceae</taxon>
        <taxon>Chlorella clade</taxon>
        <taxon>Chlorella</taxon>
    </lineage>
</organism>
<dbReference type="Gene3D" id="3.80.10.10">
    <property type="entry name" value="Ribonuclease Inhibitor"/>
    <property type="match status" value="2"/>
</dbReference>
<evidence type="ECO:0000256" key="4">
    <source>
        <dbReference type="ARBA" id="ARBA00023242"/>
    </source>
</evidence>
<comment type="subcellular location">
    <subcellularLocation>
        <location evidence="2">Cytoplasm</location>
        <location evidence="2">Cytoskeleton</location>
        <location evidence="2">Cilium axoneme</location>
    </subcellularLocation>
    <subcellularLocation>
        <location evidence="1">Nucleus</location>
    </subcellularLocation>
</comment>
<feature type="region of interest" description="Disordered" evidence="5">
    <location>
        <begin position="514"/>
        <end position="542"/>
    </location>
</feature>
<reference evidence="7 8" key="1">
    <citation type="journal article" date="2018" name="Plant J.">
        <title>Genome sequences of Chlorella sorokiniana UTEX 1602 and Micractinium conductrix SAG 241.80: implications to maltose excretion by a green alga.</title>
        <authorList>
            <person name="Arriola M.B."/>
            <person name="Velmurugan N."/>
            <person name="Zhang Y."/>
            <person name="Plunkett M.H."/>
            <person name="Hondzo H."/>
            <person name="Barney B.M."/>
        </authorList>
    </citation>
    <scope>NUCLEOTIDE SEQUENCE [LARGE SCALE GENOMIC DNA]</scope>
    <source>
        <strain evidence="8">UTEX 1602</strain>
    </source>
</reference>
<dbReference type="EMBL" id="LHPG02000010">
    <property type="protein sequence ID" value="PRW50824.1"/>
    <property type="molecule type" value="Genomic_DNA"/>
</dbReference>
<name>A0A2P6TNB2_CHLSO</name>
<feature type="compositionally biased region" description="Acidic residues" evidence="5">
    <location>
        <begin position="518"/>
        <end position="542"/>
    </location>
</feature>
<keyword evidence="8" id="KW-1185">Reference proteome</keyword>
<evidence type="ECO:0000259" key="6">
    <source>
        <dbReference type="Pfam" id="PF13943"/>
    </source>
</evidence>
<evidence type="ECO:0000313" key="8">
    <source>
        <dbReference type="Proteomes" id="UP000239899"/>
    </source>
</evidence>
<dbReference type="InterPro" id="IPR001611">
    <property type="entry name" value="Leu-rich_rpt"/>
</dbReference>
<evidence type="ECO:0000313" key="7">
    <source>
        <dbReference type="EMBL" id="PRW50824.1"/>
    </source>
</evidence>
<dbReference type="InterPro" id="IPR038214">
    <property type="entry name" value="WPP_sf"/>
</dbReference>
<comment type="caution">
    <text evidence="7">The sequence shown here is derived from an EMBL/GenBank/DDBJ whole genome shotgun (WGS) entry which is preliminary data.</text>
</comment>
<dbReference type="Proteomes" id="UP000239899">
    <property type="component" value="Unassembled WGS sequence"/>
</dbReference>
<keyword evidence="4" id="KW-0539">Nucleus</keyword>
<dbReference type="InterPro" id="IPR025265">
    <property type="entry name" value="WPP_dom"/>
</dbReference>
<dbReference type="GO" id="GO:0005930">
    <property type="term" value="C:axoneme"/>
    <property type="evidence" value="ECO:0007669"/>
    <property type="project" value="UniProtKB-SubCell"/>
</dbReference>
<evidence type="ECO:0000256" key="5">
    <source>
        <dbReference type="SAM" id="MobiDB-lite"/>
    </source>
</evidence>
<evidence type="ECO:0000256" key="1">
    <source>
        <dbReference type="ARBA" id="ARBA00004123"/>
    </source>
</evidence>
<accession>A0A2P6TNB2</accession>
<feature type="domain" description="WPP" evidence="6">
    <location>
        <begin position="7"/>
        <end position="95"/>
    </location>
</feature>
<protein>
    <submittedName>
        <fullName evidence="7">RAN GTPase-activating 1</fullName>
    </submittedName>
</protein>
<dbReference type="SMART" id="SM00368">
    <property type="entry name" value="LRR_RI"/>
    <property type="match status" value="8"/>
</dbReference>
<sequence length="554" mass="58107">MTVQEEWALSEAQRRETVERMAKNISAMAFFRGAPIPDDVVAATAAAVEKKAYTVARVEARTTTGVRPHHETLKAYIRKLSALALEVVQNGGALEAAGGAKAQGEELDLTGAREFVTKESAEELLAPLLAPGAKFTKIRFSTKSFGVDAAEVAARAIENIAGSLVEADMSDIIAGRPEDEALAALRIISAALGKARLRHLNLSDNALGEKGIRACAAAFSEQPALESIAFQNVGCSVHGCAAVDELMRNTGSLRRLHLYNNMSGDEGATSIARLLSRCPAMEDFKMVSSRVGAEGGIALAKGLAAAAGLVRLDIHDNPITAEFADDLAAVLARQGKLKALILNDTSLGDDGVAAVCQALTQPGAAPQLEELELALNEVTPEGAAAVAACVAAKPALRRLNLRENELEDEGAVTIAKALVSLTALETLDACGNQLKRGGACALAKACARKPGLQLLALDENELSDSGIEALKDIMRRIGKAPYPFHSLDQVLQSIPCCQCPQDIMRRIGKAAALGPLDDNMEPDEEDDEGAEDDGIEIEDAAGDDLAAAMGAAHL</sequence>
<dbReference type="GO" id="GO:0005096">
    <property type="term" value="F:GTPase activator activity"/>
    <property type="evidence" value="ECO:0007669"/>
    <property type="project" value="InterPro"/>
</dbReference>
<dbReference type="AlphaFoldDB" id="A0A2P6TNB2"/>
<proteinExistence type="predicted"/>
<evidence type="ECO:0000256" key="2">
    <source>
        <dbReference type="ARBA" id="ARBA00004430"/>
    </source>
</evidence>
<dbReference type="Gene3D" id="1.10.246.200">
    <property type="entry name" value="WPP domain"/>
    <property type="match status" value="1"/>
</dbReference>
<dbReference type="SUPFAM" id="SSF52047">
    <property type="entry name" value="RNI-like"/>
    <property type="match status" value="1"/>
</dbReference>
<dbReference type="OrthoDB" id="120976at2759"/>
<keyword evidence="3" id="KW-0963">Cytoplasm</keyword>
<dbReference type="PANTHER" id="PTHR46761">
    <property type="entry name" value="RAN GTPASE-ACTIVATING PROTEIN 1"/>
    <property type="match status" value="1"/>
</dbReference>
<dbReference type="Pfam" id="PF13516">
    <property type="entry name" value="LRR_6"/>
    <property type="match status" value="3"/>
</dbReference>
<dbReference type="InterPro" id="IPR045203">
    <property type="entry name" value="RanGAP1/2"/>
</dbReference>
<dbReference type="PANTHER" id="PTHR46761:SF2">
    <property type="entry name" value="RAN GTPASE-ACTIVATING PROTEIN 1"/>
    <property type="match status" value="1"/>
</dbReference>
<evidence type="ECO:0000256" key="3">
    <source>
        <dbReference type="ARBA" id="ARBA00022490"/>
    </source>
</evidence>
<dbReference type="GO" id="GO:0005634">
    <property type="term" value="C:nucleus"/>
    <property type="evidence" value="ECO:0007669"/>
    <property type="project" value="UniProtKB-SubCell"/>
</dbReference>
<gene>
    <name evidence="7" type="ORF">C2E21_5427</name>
</gene>
<dbReference type="STRING" id="3076.A0A2P6TNB2"/>